<feature type="chain" id="PRO_5012820147" description="Secreted protein" evidence="1">
    <location>
        <begin position="26"/>
        <end position="99"/>
    </location>
</feature>
<dbReference type="Proteomes" id="UP000191987">
    <property type="component" value="Unassembled WGS sequence"/>
</dbReference>
<evidence type="ECO:0000313" key="2">
    <source>
        <dbReference type="EMBL" id="CUX41320.1"/>
    </source>
</evidence>
<feature type="signal peptide" evidence="1">
    <location>
        <begin position="1"/>
        <end position="25"/>
    </location>
</feature>
<evidence type="ECO:0000313" key="3">
    <source>
        <dbReference type="Proteomes" id="UP000191987"/>
    </source>
</evidence>
<keyword evidence="1" id="KW-0732">Signal</keyword>
<proteinExistence type="predicted"/>
<dbReference type="AlphaFoldDB" id="A0A1S7QS66"/>
<evidence type="ECO:0000256" key="1">
    <source>
        <dbReference type="SAM" id="SignalP"/>
    </source>
</evidence>
<organism evidence="2 3">
    <name type="scientific">Agrobacterium deltaense Zutra 3/1</name>
    <dbReference type="NCBI Taxonomy" id="1183427"/>
    <lineage>
        <taxon>Bacteria</taxon>
        <taxon>Pseudomonadati</taxon>
        <taxon>Pseudomonadota</taxon>
        <taxon>Alphaproteobacteria</taxon>
        <taxon>Hyphomicrobiales</taxon>
        <taxon>Rhizobiaceae</taxon>
        <taxon>Rhizobium/Agrobacterium group</taxon>
        <taxon>Agrobacterium</taxon>
    </lineage>
</organism>
<protein>
    <recommendedName>
        <fullName evidence="4">Secreted protein</fullName>
    </recommendedName>
</protein>
<evidence type="ECO:0008006" key="4">
    <source>
        <dbReference type="Google" id="ProtNLM"/>
    </source>
</evidence>
<accession>A0A1S7QS66</accession>
<gene>
    <name evidence="2" type="ORF">AGR7C_Lc100117</name>
</gene>
<sequence length="99" mass="11314">MSAHPRRILLTAAFATLSISGTSFAADMTIYREERVLPHKTHPQPQRIENTYSNPAEMRCTENIVSYRSPYERQTEQVTLCHPPLNWRTGPSTATIWSP</sequence>
<dbReference type="EMBL" id="FBWG01000028">
    <property type="protein sequence ID" value="CUX41320.1"/>
    <property type="molecule type" value="Genomic_DNA"/>
</dbReference>
<reference evidence="2 3" key="1">
    <citation type="submission" date="2016-01" db="EMBL/GenBank/DDBJ databases">
        <authorList>
            <person name="Oliw E.H."/>
        </authorList>
    </citation>
    <scope>NUCLEOTIDE SEQUENCE [LARGE SCALE GENOMIC DNA]</scope>
    <source>
        <strain evidence="2 3">Zutra 3-1</strain>
    </source>
</reference>
<name>A0A1S7QS66_9HYPH</name>